<dbReference type="RefSeq" id="WP_169080531.1">
    <property type="nucleotide sequence ID" value="NZ_JAAIIF010000010.1"/>
</dbReference>
<dbReference type="EMBL" id="JAAIIF010000010">
    <property type="protein sequence ID" value="NMM96619.1"/>
    <property type="molecule type" value="Genomic_DNA"/>
</dbReference>
<evidence type="ECO:0000313" key="1">
    <source>
        <dbReference type="EMBL" id="NMM96619.1"/>
    </source>
</evidence>
<organism evidence="1 2">
    <name type="scientific">Bifidobacterium erythrocebi</name>
    <dbReference type="NCBI Taxonomy" id="2675325"/>
    <lineage>
        <taxon>Bacteria</taxon>
        <taxon>Bacillati</taxon>
        <taxon>Actinomycetota</taxon>
        <taxon>Actinomycetes</taxon>
        <taxon>Bifidobacteriales</taxon>
        <taxon>Bifidobacteriaceae</taxon>
        <taxon>Bifidobacterium</taxon>
    </lineage>
</organism>
<evidence type="ECO:0000313" key="2">
    <source>
        <dbReference type="Proteomes" id="UP000529710"/>
    </source>
</evidence>
<accession>A0A7Y0HW72</accession>
<dbReference type="AlphaFoldDB" id="A0A7Y0HW72"/>
<proteinExistence type="predicted"/>
<reference evidence="1 2" key="1">
    <citation type="submission" date="2020-02" db="EMBL/GenBank/DDBJ databases">
        <title>Characterization of phylogenetic diversity of novel bifidobacterial species isolated in Czech ZOOs.</title>
        <authorList>
            <person name="Lugli G.A."/>
            <person name="Vera N.B."/>
            <person name="Ventura M."/>
        </authorList>
    </citation>
    <scope>NUCLEOTIDE SEQUENCE [LARGE SCALE GENOMIC DNA]</scope>
    <source>
        <strain evidence="1 2">DSM 109960</strain>
    </source>
</reference>
<gene>
    <name evidence="1" type="ORF">G1C98_1355</name>
</gene>
<comment type="caution">
    <text evidence="1">The sequence shown here is derived from an EMBL/GenBank/DDBJ whole genome shotgun (WGS) entry which is preliminary data.</text>
</comment>
<keyword evidence="2" id="KW-1185">Reference proteome</keyword>
<dbReference type="Proteomes" id="UP000529710">
    <property type="component" value="Unassembled WGS sequence"/>
</dbReference>
<protein>
    <submittedName>
        <fullName evidence="1">Uncharacterized protein</fullName>
    </submittedName>
</protein>
<name>A0A7Y0HW72_9BIFI</name>
<sequence>MARHTKKNIRDYAITGFRNGRKVYLSQTFDTYTVTEYMGDRMLWQDLSEAKTVAVNPTVIKLFGYDGNIEEIPLDLPSDRYDITSTCPSRFDEIYSISGTAFPVAISINTTRSKTIGWHNVHRDGRLYMGRKSTWPFVKPLLTDLHVDSLPICEWPRMTHADQDRQCSMQMRIPCA</sequence>